<reference evidence="2 3" key="1">
    <citation type="submission" date="2020-10" db="EMBL/GenBank/DDBJ databases">
        <title>Genome analysis of Massilia species.</title>
        <authorList>
            <person name="Jung D.-H."/>
        </authorList>
    </citation>
    <scope>NUCLEOTIDE SEQUENCE [LARGE SCALE GENOMIC DNA]</scope>
    <source>
        <strain evidence="3">sipir</strain>
    </source>
</reference>
<evidence type="ECO:0000313" key="3">
    <source>
        <dbReference type="Proteomes" id="UP000831532"/>
    </source>
</evidence>
<feature type="region of interest" description="Disordered" evidence="1">
    <location>
        <begin position="49"/>
        <end position="71"/>
    </location>
</feature>
<dbReference type="Proteomes" id="UP000831532">
    <property type="component" value="Chromosome"/>
</dbReference>
<accession>A0ABY4A1Z2</accession>
<sequence>MPIDYSTMKVGESFALPHPKLWEGENRDEYYRAQAYAAAHAHEVPRPQFEAAQNLGPNGKPVDGFTIRRTR</sequence>
<evidence type="ECO:0000313" key="2">
    <source>
        <dbReference type="EMBL" id="UOD28773.1"/>
    </source>
</evidence>
<keyword evidence="3" id="KW-1185">Reference proteome</keyword>
<evidence type="ECO:0000256" key="1">
    <source>
        <dbReference type="SAM" id="MobiDB-lite"/>
    </source>
</evidence>
<proteinExistence type="predicted"/>
<dbReference type="RefSeq" id="WP_243489919.1">
    <property type="nucleotide sequence ID" value="NZ_CP063361.1"/>
</dbReference>
<protein>
    <submittedName>
        <fullName evidence="2">Uncharacterized protein</fullName>
    </submittedName>
</protein>
<gene>
    <name evidence="2" type="ORF">INH39_25530</name>
</gene>
<dbReference type="EMBL" id="CP063361">
    <property type="protein sequence ID" value="UOD28773.1"/>
    <property type="molecule type" value="Genomic_DNA"/>
</dbReference>
<organism evidence="2 3">
    <name type="scientific">Massilia violaceinigra</name>
    <dbReference type="NCBI Taxonomy" id="2045208"/>
    <lineage>
        <taxon>Bacteria</taxon>
        <taxon>Pseudomonadati</taxon>
        <taxon>Pseudomonadota</taxon>
        <taxon>Betaproteobacteria</taxon>
        <taxon>Burkholderiales</taxon>
        <taxon>Oxalobacteraceae</taxon>
        <taxon>Telluria group</taxon>
        <taxon>Massilia</taxon>
    </lineage>
</organism>
<name>A0ABY4A1Z2_9BURK</name>